<keyword evidence="2" id="KW-1185">Reference proteome</keyword>
<dbReference type="STRING" id="45286.A0A0X8HUT5"/>
<dbReference type="AlphaFoldDB" id="A0A0X8HUT5"/>
<evidence type="ECO:0000313" key="1">
    <source>
        <dbReference type="EMBL" id="AMD21819.1"/>
    </source>
</evidence>
<accession>A0A0X8HUT5</accession>
<sequence>MEQEPHVIFMNPQTENLQKLYELSQKLSGVLQARKQETRNLIRQIDTLARKSNEEEETKAFKKDLRVSELFLKQRGIECGKNGPVDNIDALKEHNKKLTDLLTQKTKSNEETVHLLRFHEDSLSMVVKMLRDDVFNYHIQLVEKCRKIFNQRVCEVEDQEFSAYLDNITSLQELIDISRAYQSILRLE</sequence>
<reference evidence="1 2" key="1">
    <citation type="submission" date="2016-01" db="EMBL/GenBank/DDBJ databases">
        <title>Genome sequence of the yeast Holleya sinecauda.</title>
        <authorList>
            <person name="Dietrich F.S."/>
        </authorList>
    </citation>
    <scope>NUCLEOTIDE SEQUENCE [LARGE SCALE GENOMIC DNA]</scope>
    <source>
        <strain evidence="1 2">ATCC 58844</strain>
    </source>
</reference>
<protein>
    <submittedName>
        <fullName evidence="1">HFL037Wp</fullName>
    </submittedName>
</protein>
<dbReference type="GeneID" id="28725130"/>
<name>A0A0X8HUT5_9SACH</name>
<dbReference type="EMBL" id="CP014246">
    <property type="protein sequence ID" value="AMD21819.1"/>
    <property type="molecule type" value="Genomic_DNA"/>
</dbReference>
<evidence type="ECO:0000313" key="2">
    <source>
        <dbReference type="Proteomes" id="UP000243052"/>
    </source>
</evidence>
<dbReference type="Proteomes" id="UP000243052">
    <property type="component" value="Chromosome vi"/>
</dbReference>
<dbReference type="OrthoDB" id="4067912at2759"/>
<organism evidence="1 2">
    <name type="scientific">Eremothecium sinecaudum</name>
    <dbReference type="NCBI Taxonomy" id="45286"/>
    <lineage>
        <taxon>Eukaryota</taxon>
        <taxon>Fungi</taxon>
        <taxon>Dikarya</taxon>
        <taxon>Ascomycota</taxon>
        <taxon>Saccharomycotina</taxon>
        <taxon>Saccharomycetes</taxon>
        <taxon>Saccharomycetales</taxon>
        <taxon>Saccharomycetaceae</taxon>
        <taxon>Eremothecium</taxon>
    </lineage>
</organism>
<gene>
    <name evidence="1" type="ORF">AW171_hschr63796</name>
</gene>
<proteinExistence type="predicted"/>
<dbReference type="RefSeq" id="XP_017988815.1">
    <property type="nucleotide sequence ID" value="XM_018133059.1"/>
</dbReference>